<dbReference type="InterPro" id="IPR008868">
    <property type="entry name" value="TniB"/>
</dbReference>
<dbReference type="Pfam" id="PF05621">
    <property type="entry name" value="TniB"/>
    <property type="match status" value="1"/>
</dbReference>
<dbReference type="SUPFAM" id="SSF52540">
    <property type="entry name" value="P-loop containing nucleoside triphosphate hydrolases"/>
    <property type="match status" value="1"/>
</dbReference>
<dbReference type="Proteomes" id="UP001524460">
    <property type="component" value="Unassembled WGS sequence"/>
</dbReference>
<dbReference type="InterPro" id="IPR027417">
    <property type="entry name" value="P-loop_NTPase"/>
</dbReference>
<dbReference type="EMBL" id="JANEYT010000040">
    <property type="protein sequence ID" value="MCQ1059570.1"/>
    <property type="molecule type" value="Genomic_DNA"/>
</dbReference>
<evidence type="ECO:0000313" key="2">
    <source>
        <dbReference type="Proteomes" id="UP001524460"/>
    </source>
</evidence>
<dbReference type="Gene3D" id="3.40.50.300">
    <property type="entry name" value="P-loop containing nucleotide triphosphate hydrolases"/>
    <property type="match status" value="1"/>
</dbReference>
<dbReference type="RefSeq" id="WP_255043639.1">
    <property type="nucleotide sequence ID" value="NZ_JANEYT010000040.1"/>
</dbReference>
<name>A0ABT1N494_9GAMM</name>
<keyword evidence="2" id="KW-1185">Reference proteome</keyword>
<comment type="caution">
    <text evidence="1">The sequence shown here is derived from an EMBL/GenBank/DDBJ whole genome shotgun (WGS) entry which is preliminary data.</text>
</comment>
<gene>
    <name evidence="1" type="ORF">NHN17_16085</name>
</gene>
<proteinExistence type="predicted"/>
<accession>A0ABT1N494</accession>
<organism evidence="1 2">
    <name type="scientific">Photobacterium pectinilyticum</name>
    <dbReference type="NCBI Taxonomy" id="2906793"/>
    <lineage>
        <taxon>Bacteria</taxon>
        <taxon>Pseudomonadati</taxon>
        <taxon>Pseudomonadota</taxon>
        <taxon>Gammaproteobacteria</taxon>
        <taxon>Vibrionales</taxon>
        <taxon>Vibrionaceae</taxon>
        <taxon>Photobacterium</taxon>
    </lineage>
</organism>
<protein>
    <submittedName>
        <fullName evidence="1">TniB family NTP-binding protein</fullName>
    </submittedName>
</protein>
<evidence type="ECO:0000313" key="1">
    <source>
        <dbReference type="EMBL" id="MCQ1059570.1"/>
    </source>
</evidence>
<sequence>MALLSPENEVNYQKFVDAFVEMPIATTIMADFDRLRYNRKFGGDQQCMLLTGDTGCGKSFLIHEYCRRVNLKTALDTLLILSSRIPSKPTLDSTIIELLKDIGHSFATYRKGKSGDQALTESLIKCLKSTEVELIIINEFQELVEFKSGKALSEIATRLKYISEEAAVPIVLVGMPWSVKIAKEPQWASRLLIRRRLSYFTLSKEPEEFIRFIKGLAIRMPFDEPPKLDDKHTILSLFATSKGQIRTLKHFMNEAVKIALEQNFPTLSNQQLAKTYHLMFPDLPNPFHQSIEQIEGQEVSVTSHYDSGADNEFDAVIPTKYTDLLPLSQLLRQTRKTK</sequence>
<reference evidence="1 2" key="1">
    <citation type="submission" date="2022-07" db="EMBL/GenBank/DDBJ databases">
        <title>Photobacterium pectinilyticum sp. nov., a marine bacterium isolated from surface seawater of Qingdao offshore.</title>
        <authorList>
            <person name="Wang X."/>
        </authorList>
    </citation>
    <scope>NUCLEOTIDE SEQUENCE [LARGE SCALE GENOMIC DNA]</scope>
    <source>
        <strain evidence="1 2">ZSDE20</strain>
    </source>
</reference>